<dbReference type="PROSITE" id="PS51471">
    <property type="entry name" value="FE2OG_OXY"/>
    <property type="match status" value="1"/>
</dbReference>
<dbReference type="PANTHER" id="PTHR35169">
    <property type="entry name" value="FE2OG DIOXYGENASE DOMAIN-CONTAINING PROTEIN"/>
    <property type="match status" value="1"/>
</dbReference>
<keyword evidence="6" id="KW-0408">Iron</keyword>
<dbReference type="EMBL" id="JBFAEG010000017">
    <property type="protein sequence ID" value="MEU5709887.1"/>
    <property type="molecule type" value="Genomic_DNA"/>
</dbReference>
<comment type="cofactor">
    <cofactor evidence="1">
        <name>L-ascorbate</name>
        <dbReference type="ChEBI" id="CHEBI:38290"/>
    </cofactor>
</comment>
<dbReference type="InterPro" id="IPR005123">
    <property type="entry name" value="Oxoglu/Fe-dep_dioxygenase_dom"/>
</dbReference>
<evidence type="ECO:0000259" key="7">
    <source>
        <dbReference type="PROSITE" id="PS51471"/>
    </source>
</evidence>
<protein>
    <submittedName>
        <fullName evidence="8">2OG-Fe(II) oxygenase</fullName>
    </submittedName>
</protein>
<dbReference type="SMART" id="SM00702">
    <property type="entry name" value="P4Hc"/>
    <property type="match status" value="1"/>
</dbReference>
<comment type="caution">
    <text evidence="8">The sequence shown here is derived from an EMBL/GenBank/DDBJ whole genome shotgun (WGS) entry which is preliminary data.</text>
</comment>
<dbReference type="Pfam" id="PF13640">
    <property type="entry name" value="2OG-FeII_Oxy_3"/>
    <property type="match status" value="1"/>
</dbReference>
<evidence type="ECO:0000256" key="1">
    <source>
        <dbReference type="ARBA" id="ARBA00001961"/>
    </source>
</evidence>
<evidence type="ECO:0000313" key="8">
    <source>
        <dbReference type="EMBL" id="MEU5709887.1"/>
    </source>
</evidence>
<feature type="domain" description="Fe2OG dioxygenase" evidence="7">
    <location>
        <begin position="74"/>
        <end position="183"/>
    </location>
</feature>
<dbReference type="InterPro" id="IPR006620">
    <property type="entry name" value="Pro_4_hyd_alph"/>
</dbReference>
<keyword evidence="9" id="KW-1185">Reference proteome</keyword>
<gene>
    <name evidence="8" type="ORF">AB0H04_23925</name>
</gene>
<evidence type="ECO:0000256" key="2">
    <source>
        <dbReference type="ARBA" id="ARBA00022723"/>
    </source>
</evidence>
<keyword evidence="2" id="KW-0479">Metal-binding</keyword>
<accession>A0ABV3ADQ3</accession>
<evidence type="ECO:0000256" key="3">
    <source>
        <dbReference type="ARBA" id="ARBA00022896"/>
    </source>
</evidence>
<dbReference type="RefSeq" id="WP_359258315.1">
    <property type="nucleotide sequence ID" value="NZ_JBFAEG010000017.1"/>
</dbReference>
<organism evidence="8 9">
    <name type="scientific">Streptomyces flaveolus</name>
    <dbReference type="NCBI Taxonomy" id="67297"/>
    <lineage>
        <taxon>Bacteria</taxon>
        <taxon>Bacillati</taxon>
        <taxon>Actinomycetota</taxon>
        <taxon>Actinomycetes</taxon>
        <taxon>Kitasatosporales</taxon>
        <taxon>Streptomycetaceae</taxon>
        <taxon>Streptomyces</taxon>
    </lineage>
</organism>
<keyword evidence="3" id="KW-0847">Vitamin C</keyword>
<evidence type="ECO:0000256" key="6">
    <source>
        <dbReference type="ARBA" id="ARBA00023004"/>
    </source>
</evidence>
<keyword evidence="4" id="KW-0223">Dioxygenase</keyword>
<evidence type="ECO:0000256" key="4">
    <source>
        <dbReference type="ARBA" id="ARBA00022964"/>
    </source>
</evidence>
<reference evidence="8 9" key="1">
    <citation type="submission" date="2024-06" db="EMBL/GenBank/DDBJ databases">
        <title>The Natural Products Discovery Center: Release of the First 8490 Sequenced Strains for Exploring Actinobacteria Biosynthetic Diversity.</title>
        <authorList>
            <person name="Kalkreuter E."/>
            <person name="Kautsar S.A."/>
            <person name="Yang D."/>
            <person name="Bader C.D."/>
            <person name="Teijaro C.N."/>
            <person name="Fluegel L."/>
            <person name="Davis C.M."/>
            <person name="Simpson J.R."/>
            <person name="Lauterbach L."/>
            <person name="Steele A.D."/>
            <person name="Gui C."/>
            <person name="Meng S."/>
            <person name="Li G."/>
            <person name="Viehrig K."/>
            <person name="Ye F."/>
            <person name="Su P."/>
            <person name="Kiefer A.F."/>
            <person name="Nichols A."/>
            <person name="Cepeda A.J."/>
            <person name="Yan W."/>
            <person name="Fan B."/>
            <person name="Jiang Y."/>
            <person name="Adhikari A."/>
            <person name="Zheng C.-J."/>
            <person name="Schuster L."/>
            <person name="Cowan T.M."/>
            <person name="Smanski M.J."/>
            <person name="Chevrette M.G."/>
            <person name="De Carvalho L.P.S."/>
            <person name="Shen B."/>
        </authorList>
    </citation>
    <scope>NUCLEOTIDE SEQUENCE [LARGE SCALE GENOMIC DNA]</scope>
    <source>
        <strain evidence="8 9">NPDC020594</strain>
    </source>
</reference>
<dbReference type="Proteomes" id="UP001551011">
    <property type="component" value="Unassembled WGS sequence"/>
</dbReference>
<evidence type="ECO:0000256" key="5">
    <source>
        <dbReference type="ARBA" id="ARBA00023002"/>
    </source>
</evidence>
<name>A0ABV3ADQ3_9ACTN</name>
<keyword evidence="5" id="KW-0560">Oxidoreductase</keyword>
<sequence>MTPTRELTVSGRRLYLFDDVLAPHRIKELGARFEQASYRRDEADGPETAHARTFNVDVPDGELDTDVADLATTRVTTLFPDRELQLYRAHCNLVVYGDMGYPHRDCAPDRDDVTALLFVNATWRREWGGEITFYDDDADAVLAVTPRPGRLLVFEGAIDHRVGIPLRDCYEPRLTLAVKFKTPGEWR</sequence>
<proteinExistence type="predicted"/>
<dbReference type="Gene3D" id="2.60.120.620">
    <property type="entry name" value="q2cbj1_9rhob like domain"/>
    <property type="match status" value="1"/>
</dbReference>
<evidence type="ECO:0000313" key="9">
    <source>
        <dbReference type="Proteomes" id="UP001551011"/>
    </source>
</evidence>
<dbReference type="InterPro" id="IPR044862">
    <property type="entry name" value="Pro_4_hyd_alph_FE2OG_OXY"/>
</dbReference>
<dbReference type="PANTHER" id="PTHR35169:SF1">
    <property type="entry name" value="PROLYL 4-HYDROXYLASE ALPHA SUBUNIT FE(2+) 2OG DIOXYGENASE DOMAIN-CONTAINING PROTEIN"/>
    <property type="match status" value="1"/>
</dbReference>